<gene>
    <name evidence="5" type="ORF">IV56_GL001160</name>
</gene>
<dbReference type="Gene3D" id="3.40.1410.10">
    <property type="entry name" value="Chorismate lyase-like"/>
    <property type="match status" value="1"/>
</dbReference>
<dbReference type="PANTHER" id="PTHR44846:SF1">
    <property type="entry name" value="MANNOSYL-D-GLYCERATE TRANSPORT_METABOLISM SYSTEM REPRESSOR MNGR-RELATED"/>
    <property type="match status" value="1"/>
</dbReference>
<evidence type="ECO:0000256" key="3">
    <source>
        <dbReference type="ARBA" id="ARBA00023163"/>
    </source>
</evidence>
<dbReference type="Proteomes" id="UP000050969">
    <property type="component" value="Unassembled WGS sequence"/>
</dbReference>
<feature type="domain" description="HTH gntR-type" evidence="4">
    <location>
        <begin position="7"/>
        <end position="74"/>
    </location>
</feature>
<evidence type="ECO:0000256" key="1">
    <source>
        <dbReference type="ARBA" id="ARBA00023015"/>
    </source>
</evidence>
<dbReference type="InterPro" id="IPR011663">
    <property type="entry name" value="UTRA"/>
</dbReference>
<dbReference type="InterPro" id="IPR028978">
    <property type="entry name" value="Chorismate_lyase_/UTRA_dom_sf"/>
</dbReference>
<dbReference type="Pfam" id="PF00392">
    <property type="entry name" value="GntR"/>
    <property type="match status" value="1"/>
</dbReference>
<dbReference type="InterPro" id="IPR036388">
    <property type="entry name" value="WH-like_DNA-bd_sf"/>
</dbReference>
<evidence type="ECO:0000313" key="6">
    <source>
        <dbReference type="Proteomes" id="UP000050969"/>
    </source>
</evidence>
<dbReference type="InterPro" id="IPR036390">
    <property type="entry name" value="WH_DNA-bd_sf"/>
</dbReference>
<dbReference type="PANTHER" id="PTHR44846">
    <property type="entry name" value="MANNOSYL-D-GLYCERATE TRANSPORT/METABOLISM SYSTEM REPRESSOR MNGR-RELATED"/>
    <property type="match status" value="1"/>
</dbReference>
<dbReference type="Pfam" id="PF07702">
    <property type="entry name" value="UTRA"/>
    <property type="match status" value="1"/>
</dbReference>
<evidence type="ECO:0000256" key="2">
    <source>
        <dbReference type="ARBA" id="ARBA00023125"/>
    </source>
</evidence>
<dbReference type="InterPro" id="IPR000524">
    <property type="entry name" value="Tscrpt_reg_HTH_GntR"/>
</dbReference>
<dbReference type="PATRIC" id="fig|1293598.4.peg.1223"/>
<dbReference type="RefSeq" id="WP_056993011.1">
    <property type="nucleotide sequence ID" value="NZ_JQCE01000038.1"/>
</dbReference>
<dbReference type="GO" id="GO:0045892">
    <property type="term" value="P:negative regulation of DNA-templated transcription"/>
    <property type="evidence" value="ECO:0007669"/>
    <property type="project" value="TreeGrafter"/>
</dbReference>
<dbReference type="AlphaFoldDB" id="A0A0R2N084"/>
<keyword evidence="6" id="KW-1185">Reference proteome</keyword>
<dbReference type="EMBL" id="JQCE01000038">
    <property type="protein sequence ID" value="KRO16378.1"/>
    <property type="molecule type" value="Genomic_DNA"/>
</dbReference>
<dbReference type="SUPFAM" id="SSF46785">
    <property type="entry name" value="Winged helix' DNA-binding domain"/>
    <property type="match status" value="1"/>
</dbReference>
<dbReference type="PROSITE" id="PS50949">
    <property type="entry name" value="HTH_GNTR"/>
    <property type="match status" value="1"/>
</dbReference>
<dbReference type="InterPro" id="IPR050679">
    <property type="entry name" value="Bact_HTH_transcr_reg"/>
</dbReference>
<evidence type="ECO:0000313" key="5">
    <source>
        <dbReference type="EMBL" id="KRO16378.1"/>
    </source>
</evidence>
<dbReference type="SMART" id="SM00866">
    <property type="entry name" value="UTRA"/>
    <property type="match status" value="1"/>
</dbReference>
<accession>A0A0R2N084</accession>
<keyword evidence="3" id="KW-0804">Transcription</keyword>
<reference evidence="5 6" key="1">
    <citation type="journal article" date="2015" name="Genome Announc.">
        <title>Expanding the biotechnology potential of lactobacilli through comparative genomics of 213 strains and associated genera.</title>
        <authorList>
            <person name="Sun Z."/>
            <person name="Harris H.M."/>
            <person name="McCann A."/>
            <person name="Guo C."/>
            <person name="Argimon S."/>
            <person name="Zhang W."/>
            <person name="Yang X."/>
            <person name="Jeffery I.B."/>
            <person name="Cooney J.C."/>
            <person name="Kagawa T.F."/>
            <person name="Liu W."/>
            <person name="Song Y."/>
            <person name="Salvetti E."/>
            <person name="Wrobel A."/>
            <person name="Rasinkangas P."/>
            <person name="Parkhill J."/>
            <person name="Rea M.C."/>
            <person name="O'Sullivan O."/>
            <person name="Ritari J."/>
            <person name="Douillard F.P."/>
            <person name="Paul Ross R."/>
            <person name="Yang R."/>
            <person name="Briner A.E."/>
            <person name="Felis G.E."/>
            <person name="de Vos W.M."/>
            <person name="Barrangou R."/>
            <person name="Klaenhammer T.R."/>
            <person name="Caufield P.W."/>
            <person name="Cui Y."/>
            <person name="Zhang H."/>
            <person name="O'Toole P.W."/>
        </authorList>
    </citation>
    <scope>NUCLEOTIDE SEQUENCE [LARGE SCALE GENOMIC DNA]</scope>
    <source>
        <strain evidence="5 6">DSM 24301</strain>
    </source>
</reference>
<organism evidence="5 6">
    <name type="scientific">Lacticaseibacillus saniviri JCM 17471 = DSM 24301</name>
    <dbReference type="NCBI Taxonomy" id="1293598"/>
    <lineage>
        <taxon>Bacteria</taxon>
        <taxon>Bacillati</taxon>
        <taxon>Bacillota</taxon>
        <taxon>Bacilli</taxon>
        <taxon>Lactobacillales</taxon>
        <taxon>Lactobacillaceae</taxon>
        <taxon>Lacticaseibacillus</taxon>
    </lineage>
</organism>
<dbReference type="STRING" id="1293598.IV56_GL001160"/>
<dbReference type="CDD" id="cd07377">
    <property type="entry name" value="WHTH_GntR"/>
    <property type="match status" value="1"/>
</dbReference>
<dbReference type="GO" id="GO:0003677">
    <property type="term" value="F:DNA binding"/>
    <property type="evidence" value="ECO:0007669"/>
    <property type="project" value="UniProtKB-KW"/>
</dbReference>
<dbReference type="GO" id="GO:0003700">
    <property type="term" value="F:DNA-binding transcription factor activity"/>
    <property type="evidence" value="ECO:0007669"/>
    <property type="project" value="InterPro"/>
</dbReference>
<dbReference type="SUPFAM" id="SSF64288">
    <property type="entry name" value="Chorismate lyase-like"/>
    <property type="match status" value="1"/>
</dbReference>
<sequence length="241" mass="27470">MAGKYEQPLHEQLVDLLREKIENKMEPHEQLPSERELTKTYQVSRNTVRLALDELETMGYVYRQHGRGTFVLNKEREATDLSTTYSFSEQMQAMGKTAETKILYLHTIEANKYIAENLNLPLGAKVYKLKRIRIGDGMPLMVERTYLPGTIFPDFTVDLLNNTALYSVMKDHYHVTIAEANEAFFASSIGANDANLLAVPADSPGLNVQRTTYSDHHNVIEYTLSVARSDQFVYQVHHING</sequence>
<keyword evidence="1" id="KW-0805">Transcription regulation</keyword>
<keyword evidence="2" id="KW-0238">DNA-binding</keyword>
<dbReference type="Gene3D" id="1.10.10.10">
    <property type="entry name" value="Winged helix-like DNA-binding domain superfamily/Winged helix DNA-binding domain"/>
    <property type="match status" value="1"/>
</dbReference>
<evidence type="ECO:0000259" key="4">
    <source>
        <dbReference type="PROSITE" id="PS50949"/>
    </source>
</evidence>
<protein>
    <submittedName>
        <fullName evidence="5">Transcriptional regulator, GntR family</fullName>
    </submittedName>
</protein>
<proteinExistence type="predicted"/>
<dbReference type="PRINTS" id="PR00035">
    <property type="entry name" value="HTHGNTR"/>
</dbReference>
<comment type="caution">
    <text evidence="5">The sequence shown here is derived from an EMBL/GenBank/DDBJ whole genome shotgun (WGS) entry which is preliminary data.</text>
</comment>
<dbReference type="SMART" id="SM00345">
    <property type="entry name" value="HTH_GNTR"/>
    <property type="match status" value="1"/>
</dbReference>
<name>A0A0R2N084_9LACO</name>